<reference evidence="1" key="2">
    <citation type="submission" date="2020-09" db="EMBL/GenBank/DDBJ databases">
        <authorList>
            <person name="Sun Q."/>
            <person name="Ohkuma M."/>
        </authorList>
    </citation>
    <scope>NUCLEOTIDE SEQUENCE</scope>
    <source>
        <strain evidence="1">JCM 4122</strain>
    </source>
</reference>
<dbReference type="EMBL" id="BNBE01000002">
    <property type="protein sequence ID" value="GHG04699.1"/>
    <property type="molecule type" value="Genomic_DNA"/>
</dbReference>
<proteinExistence type="predicted"/>
<name>A0A919BP87_STRFL</name>
<keyword evidence="2" id="KW-1185">Reference proteome</keyword>
<reference evidence="1" key="1">
    <citation type="journal article" date="2014" name="Int. J. Syst. Evol. Microbiol.">
        <title>Complete genome sequence of Corynebacterium casei LMG S-19264T (=DSM 44701T), isolated from a smear-ripened cheese.</title>
        <authorList>
            <consortium name="US DOE Joint Genome Institute (JGI-PGF)"/>
            <person name="Walter F."/>
            <person name="Albersmeier A."/>
            <person name="Kalinowski J."/>
            <person name="Ruckert C."/>
        </authorList>
    </citation>
    <scope>NUCLEOTIDE SEQUENCE</scope>
    <source>
        <strain evidence="1">JCM 4122</strain>
    </source>
</reference>
<gene>
    <name evidence="1" type="ORF">GCM10017667_39070</name>
</gene>
<evidence type="ECO:0000313" key="1">
    <source>
        <dbReference type="EMBL" id="GHG04699.1"/>
    </source>
</evidence>
<dbReference type="AlphaFoldDB" id="A0A919BP87"/>
<sequence length="111" mass="11316">MQPSAPSPDGVYQAVLSGAASDTGARNGKPPRPVHTLRAWVADAPEAAVGGIEGAGGAGRRPVVRAASARTCGTPSGCRAAHNVATRTPFEGWQLALQLAALILWLREPAP</sequence>
<organism evidence="1 2">
    <name type="scientific">Streptomyces filamentosus</name>
    <name type="common">Streptomyces roseosporus</name>
    <dbReference type="NCBI Taxonomy" id="67294"/>
    <lineage>
        <taxon>Bacteria</taxon>
        <taxon>Bacillati</taxon>
        <taxon>Actinomycetota</taxon>
        <taxon>Actinomycetes</taxon>
        <taxon>Kitasatosporales</taxon>
        <taxon>Streptomycetaceae</taxon>
        <taxon>Streptomyces</taxon>
    </lineage>
</organism>
<dbReference type="Proteomes" id="UP000632849">
    <property type="component" value="Unassembled WGS sequence"/>
</dbReference>
<protein>
    <submittedName>
        <fullName evidence="1">Uncharacterized protein</fullName>
    </submittedName>
</protein>
<accession>A0A919BP87</accession>
<evidence type="ECO:0000313" key="2">
    <source>
        <dbReference type="Proteomes" id="UP000632849"/>
    </source>
</evidence>
<comment type="caution">
    <text evidence="1">The sequence shown here is derived from an EMBL/GenBank/DDBJ whole genome shotgun (WGS) entry which is preliminary data.</text>
</comment>